<name>A0ABQ6ILU0_9MICO</name>
<feature type="compositionally biased region" description="Low complexity" evidence="6">
    <location>
        <begin position="236"/>
        <end position="250"/>
    </location>
</feature>
<reference evidence="9" key="1">
    <citation type="journal article" date="2019" name="Int. J. Syst. Evol. Microbiol.">
        <title>The Global Catalogue of Microorganisms (GCM) 10K type strain sequencing project: providing services to taxonomists for standard genome sequencing and annotation.</title>
        <authorList>
            <consortium name="The Broad Institute Genomics Platform"/>
            <consortium name="The Broad Institute Genome Sequencing Center for Infectious Disease"/>
            <person name="Wu L."/>
            <person name="Ma J."/>
        </authorList>
    </citation>
    <scope>NUCLEOTIDE SEQUENCE [LARGE SCALE GENOMIC DNA]</scope>
    <source>
        <strain evidence="9">NBRC 113072</strain>
    </source>
</reference>
<accession>A0ABQ6ILU0</accession>
<dbReference type="SUPFAM" id="SSF54862">
    <property type="entry name" value="4Fe-4S ferredoxins"/>
    <property type="match status" value="1"/>
</dbReference>
<dbReference type="PANTHER" id="PTHR32479:SF17">
    <property type="entry name" value="GLYCOLATE OXIDASE IRON-SULFUR SUBUNIT"/>
    <property type="match status" value="1"/>
</dbReference>
<comment type="caution">
    <text evidence="8">The sequence shown here is derived from an EMBL/GenBank/DDBJ whole genome shotgun (WGS) entry which is preliminary data.</text>
</comment>
<keyword evidence="5" id="KW-0411">Iron-sulfur</keyword>
<evidence type="ECO:0000313" key="8">
    <source>
        <dbReference type="EMBL" id="GMA38173.1"/>
    </source>
</evidence>
<keyword evidence="1" id="KW-0004">4Fe-4S</keyword>
<dbReference type="PROSITE" id="PS51379">
    <property type="entry name" value="4FE4S_FER_2"/>
    <property type="match status" value="1"/>
</dbReference>
<evidence type="ECO:0000313" key="9">
    <source>
        <dbReference type="Proteomes" id="UP001157126"/>
    </source>
</evidence>
<gene>
    <name evidence="8" type="ORF">GCM10025883_02180</name>
</gene>
<dbReference type="Pfam" id="PF02754">
    <property type="entry name" value="CCG"/>
    <property type="match status" value="1"/>
</dbReference>
<dbReference type="PANTHER" id="PTHR32479">
    <property type="entry name" value="GLYCOLATE OXIDASE IRON-SULFUR SUBUNIT"/>
    <property type="match status" value="1"/>
</dbReference>
<sequence length="277" mass="29932">MGEEMDSPRGRIHLMTQTLEGGPLTDTVVGHFDACLGCMACVTACPSGVQYDKLIEATRAQVERNHRRSPQDRALRSAIFSLFPYPRRLRAVTAPLKLYQRTGLGRLVRRSKVLDRISPQLAAMEALAPPLGAAEPVAHVTPAVGPRRGRVGMLLGCVQREFLPGVNAATVRVLTAEGYDVVAPREQGCCGALSVHVGREEEGCASRAPSSTSSSASASTTSSSTRPGAARRSRTTRTCSPTTRSTPSAPRHCRRAVWTSASSSRRWGRRRPTTRCR</sequence>
<dbReference type="PROSITE" id="PS00198">
    <property type="entry name" value="4FE4S_FER_1"/>
    <property type="match status" value="1"/>
</dbReference>
<evidence type="ECO:0000256" key="2">
    <source>
        <dbReference type="ARBA" id="ARBA00022723"/>
    </source>
</evidence>
<dbReference type="Proteomes" id="UP001157126">
    <property type="component" value="Unassembled WGS sequence"/>
</dbReference>
<dbReference type="InterPro" id="IPR017896">
    <property type="entry name" value="4Fe4S_Fe-S-bd"/>
</dbReference>
<evidence type="ECO:0000256" key="6">
    <source>
        <dbReference type="SAM" id="MobiDB-lite"/>
    </source>
</evidence>
<feature type="domain" description="4Fe-4S ferredoxin-type" evidence="7">
    <location>
        <begin position="26"/>
        <end position="49"/>
    </location>
</feature>
<protein>
    <recommendedName>
        <fullName evidence="7">4Fe-4S ferredoxin-type domain-containing protein</fullName>
    </recommendedName>
</protein>
<keyword evidence="9" id="KW-1185">Reference proteome</keyword>
<feature type="compositionally biased region" description="Low complexity" evidence="6">
    <location>
        <begin position="205"/>
        <end position="228"/>
    </location>
</feature>
<keyword evidence="3" id="KW-0677">Repeat</keyword>
<evidence type="ECO:0000256" key="4">
    <source>
        <dbReference type="ARBA" id="ARBA00023004"/>
    </source>
</evidence>
<dbReference type="InterPro" id="IPR009051">
    <property type="entry name" value="Helical_ferredxn"/>
</dbReference>
<evidence type="ECO:0000256" key="1">
    <source>
        <dbReference type="ARBA" id="ARBA00022485"/>
    </source>
</evidence>
<dbReference type="InterPro" id="IPR004017">
    <property type="entry name" value="Cys_rich_dom"/>
</dbReference>
<proteinExistence type="predicted"/>
<dbReference type="Pfam" id="PF00037">
    <property type="entry name" value="Fer4"/>
    <property type="match status" value="1"/>
</dbReference>
<dbReference type="Gene3D" id="1.10.1060.10">
    <property type="entry name" value="Alpha-helical ferredoxin"/>
    <property type="match status" value="1"/>
</dbReference>
<feature type="compositionally biased region" description="Basic residues" evidence="6">
    <location>
        <begin position="266"/>
        <end position="277"/>
    </location>
</feature>
<feature type="region of interest" description="Disordered" evidence="6">
    <location>
        <begin position="204"/>
        <end position="277"/>
    </location>
</feature>
<evidence type="ECO:0000259" key="7">
    <source>
        <dbReference type="PROSITE" id="PS51379"/>
    </source>
</evidence>
<keyword evidence="4" id="KW-0408">Iron</keyword>
<dbReference type="EMBL" id="BSUO01000001">
    <property type="protein sequence ID" value="GMA38173.1"/>
    <property type="molecule type" value="Genomic_DNA"/>
</dbReference>
<evidence type="ECO:0000256" key="3">
    <source>
        <dbReference type="ARBA" id="ARBA00022737"/>
    </source>
</evidence>
<evidence type="ECO:0000256" key="5">
    <source>
        <dbReference type="ARBA" id="ARBA00023014"/>
    </source>
</evidence>
<keyword evidence="2" id="KW-0479">Metal-binding</keyword>
<organism evidence="8 9">
    <name type="scientific">Mobilicoccus caccae</name>
    <dbReference type="NCBI Taxonomy" id="1859295"/>
    <lineage>
        <taxon>Bacteria</taxon>
        <taxon>Bacillati</taxon>
        <taxon>Actinomycetota</taxon>
        <taxon>Actinomycetes</taxon>
        <taxon>Micrococcales</taxon>
        <taxon>Dermatophilaceae</taxon>
        <taxon>Mobilicoccus</taxon>
    </lineage>
</organism>
<dbReference type="InterPro" id="IPR017900">
    <property type="entry name" value="4Fe4S_Fe_S_CS"/>
</dbReference>